<dbReference type="GeneTree" id="ENSGT00390000002174"/>
<feature type="compositionally biased region" description="Polar residues" evidence="8">
    <location>
        <begin position="218"/>
        <end position="231"/>
    </location>
</feature>
<accession>A0A8D0HBM5</accession>
<keyword evidence="4" id="KW-0732">Signal</keyword>
<feature type="transmembrane region" description="Helical" evidence="9">
    <location>
        <begin position="72"/>
        <end position="91"/>
    </location>
</feature>
<name>A0A8D0HBM5_SPHPU</name>
<protein>
    <recommendedName>
        <fullName evidence="12">Nuclear envelope integral membrane protein 1</fullName>
    </recommendedName>
</protein>
<dbReference type="OMA" id="MTETRIN"/>
<evidence type="ECO:0000256" key="1">
    <source>
        <dbReference type="ARBA" id="ARBA00004575"/>
    </source>
</evidence>
<evidence type="ECO:0000256" key="3">
    <source>
        <dbReference type="ARBA" id="ARBA00022692"/>
    </source>
</evidence>
<comment type="subcellular location">
    <subcellularLocation>
        <location evidence="1">Nucleus inner membrane</location>
        <topology evidence="1">Multi-pass membrane protein</topology>
        <orientation evidence="1">Nucleoplasmic side</orientation>
    </subcellularLocation>
</comment>
<keyword evidence="5 9" id="KW-1133">Transmembrane helix</keyword>
<feature type="region of interest" description="Disordered" evidence="8">
    <location>
        <begin position="218"/>
        <end position="258"/>
    </location>
</feature>
<evidence type="ECO:0008006" key="12">
    <source>
        <dbReference type="Google" id="ProtNLM"/>
    </source>
</evidence>
<keyword evidence="7" id="KW-0539">Nucleus</keyword>
<dbReference type="AlphaFoldDB" id="A0A8D0HBM5"/>
<proteinExistence type="inferred from homology"/>
<feature type="transmembrane region" description="Helical" evidence="9">
    <location>
        <begin position="41"/>
        <end position="60"/>
    </location>
</feature>
<evidence type="ECO:0000313" key="11">
    <source>
        <dbReference type="Proteomes" id="UP000694392"/>
    </source>
</evidence>
<dbReference type="PROSITE" id="PS51257">
    <property type="entry name" value="PROKAR_LIPOPROTEIN"/>
    <property type="match status" value="1"/>
</dbReference>
<comment type="similarity">
    <text evidence="2">Belongs to the NEMP family.</text>
</comment>
<keyword evidence="6 9" id="KW-0472">Membrane</keyword>
<evidence type="ECO:0000256" key="6">
    <source>
        <dbReference type="ARBA" id="ARBA00023136"/>
    </source>
</evidence>
<evidence type="ECO:0000256" key="9">
    <source>
        <dbReference type="SAM" id="Phobius"/>
    </source>
</evidence>
<evidence type="ECO:0000256" key="2">
    <source>
        <dbReference type="ARBA" id="ARBA00005748"/>
    </source>
</evidence>
<evidence type="ECO:0000256" key="8">
    <source>
        <dbReference type="SAM" id="MobiDB-lite"/>
    </source>
</evidence>
<reference evidence="10" key="2">
    <citation type="submission" date="2025-09" db="UniProtKB">
        <authorList>
            <consortium name="Ensembl"/>
        </authorList>
    </citation>
    <scope>IDENTIFICATION</scope>
</reference>
<reference evidence="10" key="1">
    <citation type="submission" date="2025-08" db="UniProtKB">
        <authorList>
            <consortium name="Ensembl"/>
        </authorList>
    </citation>
    <scope>IDENTIFICATION</scope>
</reference>
<keyword evidence="3 9" id="KW-0812">Transmembrane</keyword>
<dbReference type="GO" id="GO:0005637">
    <property type="term" value="C:nuclear inner membrane"/>
    <property type="evidence" value="ECO:0007669"/>
    <property type="project" value="UniProtKB-SubCell"/>
</dbReference>
<evidence type="ECO:0000256" key="4">
    <source>
        <dbReference type="ARBA" id="ARBA00022729"/>
    </source>
</evidence>
<dbReference type="Proteomes" id="UP000694392">
    <property type="component" value="Unplaced"/>
</dbReference>
<organism evidence="10 11">
    <name type="scientific">Sphenodon punctatus</name>
    <name type="common">Tuatara</name>
    <name type="synonym">Hatteria punctata</name>
    <dbReference type="NCBI Taxonomy" id="8508"/>
    <lineage>
        <taxon>Eukaryota</taxon>
        <taxon>Metazoa</taxon>
        <taxon>Chordata</taxon>
        <taxon>Craniata</taxon>
        <taxon>Vertebrata</taxon>
        <taxon>Euteleostomi</taxon>
        <taxon>Lepidosauria</taxon>
        <taxon>Sphenodontia</taxon>
        <taxon>Sphenodontidae</taxon>
        <taxon>Sphenodon</taxon>
    </lineage>
</organism>
<keyword evidence="11" id="KW-1185">Reference proteome</keyword>
<evidence type="ECO:0000313" key="10">
    <source>
        <dbReference type="Ensembl" id="ENSSPUP00000019243.1"/>
    </source>
</evidence>
<dbReference type="Ensembl" id="ENSSPUT00000020497.1">
    <property type="protein sequence ID" value="ENSSPUP00000019243.1"/>
    <property type="gene ID" value="ENSSPUG00000014809.1"/>
</dbReference>
<dbReference type="InterPro" id="IPR019358">
    <property type="entry name" value="NEMP_fam"/>
</dbReference>
<feature type="compositionally biased region" description="Polar residues" evidence="8">
    <location>
        <begin position="242"/>
        <end position="258"/>
    </location>
</feature>
<dbReference type="Pfam" id="PF10225">
    <property type="entry name" value="NEMP"/>
    <property type="match status" value="1"/>
</dbReference>
<feature type="transmembrane region" description="Helical" evidence="9">
    <location>
        <begin position="12"/>
        <end position="29"/>
    </location>
</feature>
<feature type="transmembrane region" description="Helical" evidence="9">
    <location>
        <begin position="97"/>
        <end position="118"/>
    </location>
</feature>
<dbReference type="PANTHER" id="PTHR13598:SF3">
    <property type="entry name" value="NUCLEAR ENVELOPE INTEGRAL MEMBRANE PROTEIN 2"/>
    <property type="match status" value="1"/>
</dbReference>
<evidence type="ECO:0000256" key="5">
    <source>
        <dbReference type="ARBA" id="ARBA00022989"/>
    </source>
</evidence>
<sequence length="258" mass="29957">MLKRFIPKHSTFWILMSGSCISSLYFIYSLKDGMKWLWSEYRRYLLGYFLSVGVMSFGICYKHGPLTNERSINLLTWTLQLIAFVFIYFGITIPQVAYAIIAAILFSKVLWYPLRALYWMGREVSKFFKLEKLAIRHLTEEEYTEKGEMETVRALEELRAQCKSPDFPSWLAVTKLKTPQKFANFVLGSPHVSPEEMSAHDEQFGIGGSFLEQQLFSTGTDSEPDQHSNSMLEEEEEEEIQQRNQNETIFSSTNIGFL</sequence>
<dbReference type="PANTHER" id="PTHR13598">
    <property type="entry name" value="AT07567P-RELATED"/>
    <property type="match status" value="1"/>
</dbReference>
<evidence type="ECO:0000256" key="7">
    <source>
        <dbReference type="ARBA" id="ARBA00023242"/>
    </source>
</evidence>